<dbReference type="InterPro" id="IPR034032">
    <property type="entry name" value="Zn_MMP-like_bac"/>
</dbReference>
<evidence type="ECO:0000259" key="3">
    <source>
        <dbReference type="Pfam" id="PF17148"/>
    </source>
</evidence>
<proteinExistence type="predicted"/>
<dbReference type="STRING" id="584787.GCA_001247655_01793"/>
<dbReference type="PANTHER" id="PTHR38478:SF1">
    <property type="entry name" value="ZINC DEPENDENT METALLOPROTEASE DOMAIN LIPOPROTEIN"/>
    <property type="match status" value="1"/>
</dbReference>
<feature type="chain" id="PRO_5018205722" evidence="1">
    <location>
        <begin position="18"/>
        <end position="749"/>
    </location>
</feature>
<dbReference type="Pfam" id="PF17148">
    <property type="entry name" value="DUF5117"/>
    <property type="match status" value="1"/>
</dbReference>
<dbReference type="RefSeq" id="WP_123420371.1">
    <property type="nucleotide sequence ID" value="NZ_RJUL01000001.1"/>
</dbReference>
<organism evidence="4 5">
    <name type="scientific">Gallaecimonas pentaromativorans</name>
    <dbReference type="NCBI Taxonomy" id="584787"/>
    <lineage>
        <taxon>Bacteria</taxon>
        <taxon>Pseudomonadati</taxon>
        <taxon>Pseudomonadota</taxon>
        <taxon>Gammaproteobacteria</taxon>
        <taxon>Enterobacterales</taxon>
        <taxon>Gallaecimonadaceae</taxon>
        <taxon>Gallaecimonas</taxon>
    </lineage>
</organism>
<dbReference type="Pfam" id="PF16313">
    <property type="entry name" value="DUF4953"/>
    <property type="match status" value="1"/>
</dbReference>
<dbReference type="GO" id="GO:0008237">
    <property type="term" value="F:metallopeptidase activity"/>
    <property type="evidence" value="ECO:0007669"/>
    <property type="project" value="InterPro"/>
</dbReference>
<feature type="domain" description="DUF5117" evidence="3">
    <location>
        <begin position="74"/>
        <end position="254"/>
    </location>
</feature>
<name>A0A3N1PPT0_9GAMM</name>
<dbReference type="InterPro" id="IPR032534">
    <property type="entry name" value="EcxA_zinc-bd"/>
</dbReference>
<feature type="domain" description="EcxA zinc-binding" evidence="2">
    <location>
        <begin position="368"/>
        <end position="645"/>
    </location>
</feature>
<comment type="caution">
    <text evidence="4">The sequence shown here is derived from an EMBL/GenBank/DDBJ whole genome shotgun (WGS) entry which is preliminary data.</text>
</comment>
<dbReference type="Proteomes" id="UP000268033">
    <property type="component" value="Unassembled WGS sequence"/>
</dbReference>
<dbReference type="SUPFAM" id="SSF55486">
    <property type="entry name" value="Metalloproteases ('zincins'), catalytic domain"/>
    <property type="match status" value="1"/>
</dbReference>
<evidence type="ECO:0000313" key="4">
    <source>
        <dbReference type="EMBL" id="ROQ30513.1"/>
    </source>
</evidence>
<dbReference type="EMBL" id="RJUL01000001">
    <property type="protein sequence ID" value="ROQ30513.1"/>
    <property type="molecule type" value="Genomic_DNA"/>
</dbReference>
<dbReference type="InterPro" id="IPR024079">
    <property type="entry name" value="MetalloPept_cat_dom_sf"/>
</dbReference>
<reference evidence="4 5" key="1">
    <citation type="submission" date="2018-11" db="EMBL/GenBank/DDBJ databases">
        <title>Genomic Encyclopedia of Type Strains, Phase IV (KMG-IV): sequencing the most valuable type-strain genomes for metagenomic binning, comparative biology and taxonomic classification.</title>
        <authorList>
            <person name="Goeker M."/>
        </authorList>
    </citation>
    <scope>NUCLEOTIDE SEQUENCE [LARGE SCALE GENOMIC DNA]</scope>
    <source>
        <strain evidence="4 5">DSM 21945</strain>
    </source>
</reference>
<dbReference type="InterPro" id="IPR033413">
    <property type="entry name" value="DUF5117"/>
</dbReference>
<dbReference type="PANTHER" id="PTHR38478">
    <property type="entry name" value="PEPTIDASE M1A AND M12B"/>
    <property type="match status" value="1"/>
</dbReference>
<protein>
    <submittedName>
        <fullName evidence="4">Uncharacterized protein DUF5117</fullName>
    </submittedName>
</protein>
<keyword evidence="1" id="KW-0732">Signal</keyword>
<evidence type="ECO:0000256" key="1">
    <source>
        <dbReference type="SAM" id="SignalP"/>
    </source>
</evidence>
<dbReference type="CDD" id="cd04276">
    <property type="entry name" value="ZnMc_MMP_like_2"/>
    <property type="match status" value="1"/>
</dbReference>
<sequence length="749" mass="82602">MRVIALLAVLWTGSAFAAVTDGLAAEKGFYTLYPDPDHGALWVKPRFEEPFLLHASLPWGMGANEVGLDRNQVSEAVLVHFSRQGKVVQLIRDNLNFRARGGFNDEKRSVEEAFARSVIWQGELKDGYVDLSSLVLSDRQALAERVAEAGQGSYQFDGKLSAIDWQSNKSFVDNTELQGILTFSGKPAGDAIRWTVPDPNHLTLVQRISLIRLPDDGYQPLAYHPRSGSFHVDFQDYATALDQPIEQGYQIRHRADAKHPIIYYLDNGTPEPVRSALLDGARWWSQAFKEVGIDFEVKVLPEGADPMDIRYNVINWVHRATRGWSYGAAVVDPRTGEILKGQVSLGSLRVRQDLRIAEALVGKAHHQEALNMALARLRQLAAHEVGHTLGFAHNFAASTQQDASVMDYPHPQVHLKGDEVSLDNAYGVGLGGWDHYLVHYAYANNAKERAALIKDNQQRAYVSDEGARGFASSEQSGNLWDFGADPLKALEQLLAVRKVALAHFERDAVGSGERGDDWQRKLTPLYLLQRYQAEAVARLLGGVSYQYGRQGEAFLGTTEVSPQMQQQALKALDNLLSDDVLTLPPGLARAMPPSGQDLENQAEWLPSRLGKDFDPQAAVEAAAQLVLAPALAPARLERVYQQAKGPDMLSVVNTLVLNRWRLSDASAVQSAVAWQGLAELAKSLPKLSAPAAALIRSELRQSASWLQGRRGDEAWRRQQREAGVWLAAFLADPKTPLPLQSTIPPGSPI</sequence>
<keyword evidence="5" id="KW-1185">Reference proteome</keyword>
<dbReference type="Gene3D" id="3.40.390.10">
    <property type="entry name" value="Collagenase (Catalytic Domain)"/>
    <property type="match status" value="1"/>
</dbReference>
<feature type="signal peptide" evidence="1">
    <location>
        <begin position="1"/>
        <end position="17"/>
    </location>
</feature>
<gene>
    <name evidence="4" type="ORF">EDC28_101199</name>
</gene>
<evidence type="ECO:0000313" key="5">
    <source>
        <dbReference type="Proteomes" id="UP000268033"/>
    </source>
</evidence>
<accession>A0A3N1PPT0</accession>
<evidence type="ECO:0000259" key="2">
    <source>
        <dbReference type="Pfam" id="PF16313"/>
    </source>
</evidence>
<dbReference type="AlphaFoldDB" id="A0A3N1PPT0"/>